<dbReference type="InterPro" id="IPR004017">
    <property type="entry name" value="Cys_rich_dom"/>
</dbReference>
<dbReference type="PROSITE" id="PS00198">
    <property type="entry name" value="4FE4S_FER_1"/>
    <property type="match status" value="2"/>
</dbReference>
<keyword evidence="8" id="KW-0560">Oxidoreductase</keyword>
<organism evidence="8">
    <name type="scientific">uncultured Rubrobacteraceae bacterium</name>
    <dbReference type="NCBI Taxonomy" id="349277"/>
    <lineage>
        <taxon>Bacteria</taxon>
        <taxon>Bacillati</taxon>
        <taxon>Actinomycetota</taxon>
        <taxon>Rubrobacteria</taxon>
        <taxon>Rubrobacterales</taxon>
        <taxon>Rubrobacteraceae</taxon>
        <taxon>environmental samples</taxon>
    </lineage>
</organism>
<keyword evidence="5" id="KW-0411">Iron-sulfur</keyword>
<evidence type="ECO:0000256" key="2">
    <source>
        <dbReference type="ARBA" id="ARBA00022723"/>
    </source>
</evidence>
<gene>
    <name evidence="8" type="ORF">AVDCRST_MAG05-4126</name>
</gene>
<evidence type="ECO:0000313" key="8">
    <source>
        <dbReference type="EMBL" id="CAA9527758.1"/>
    </source>
</evidence>
<dbReference type="SUPFAM" id="SSF54862">
    <property type="entry name" value="4Fe-4S ferredoxins"/>
    <property type="match status" value="1"/>
</dbReference>
<feature type="compositionally biased region" description="Basic and acidic residues" evidence="6">
    <location>
        <begin position="1"/>
        <end position="12"/>
    </location>
</feature>
<dbReference type="GO" id="GO:0019154">
    <property type="term" value="F:glycolate dehydrogenase activity"/>
    <property type="evidence" value="ECO:0007669"/>
    <property type="project" value="UniProtKB-EC"/>
</dbReference>
<evidence type="ECO:0000256" key="3">
    <source>
        <dbReference type="ARBA" id="ARBA00022737"/>
    </source>
</evidence>
<dbReference type="EMBL" id="CADCVM010000451">
    <property type="protein sequence ID" value="CAA9527758.1"/>
    <property type="molecule type" value="Genomic_DNA"/>
</dbReference>
<keyword evidence="3" id="KW-0677">Repeat</keyword>
<dbReference type="PANTHER" id="PTHR32479:SF17">
    <property type="entry name" value="GLYCOLATE OXIDASE IRON-SULFUR SUBUNIT"/>
    <property type="match status" value="1"/>
</dbReference>
<evidence type="ECO:0000256" key="6">
    <source>
        <dbReference type="SAM" id="MobiDB-lite"/>
    </source>
</evidence>
<dbReference type="InterPro" id="IPR017896">
    <property type="entry name" value="4Fe4S_Fe-S-bd"/>
</dbReference>
<sequence>MDKNNDSLDPRENNNPYDATDATERKGDVATPTNQDAAAQSIGAGSPEDLPDDTFASRSAVQQTVGIGRKTESGSFMFPAFDDHHPPEKDLIDDCVHCGFCLPTCPTYVLFGEEMDSPRGRIYLMNKGLNEEPMNDQMVRHWDLCLGCMACVTACPSGVQYDKLIEATRGQVERRYERTPQDKAFREMIFQIFPYPDRLRLMAAPLKLYQRFGVGDMLHKAGVMKLLPKRMRAMEALMPMLSEHHELPEVTPAVGERRRRVGFIKGCVQRVFFSDVNAATVRVLAAEGCEVVTPKLQGCCGALSVHAGREEEFEGFARKLIDTFENLELDNIIINAAGCGSTLKEYGYLLRDDPEYAERASAFAEKVKDVTEFIQELGPVAERNPLPVAAAYHDACHLAHAQGVRKQPRQTLKQIPGMEVREIKEAEICCGSAGIYNMVEPEPATELGDRKAKNVLNTGARMIVTSNPGCMLQIQASLKRMGHSMPMAHPMEVLDASIQGRPVESLLEK</sequence>
<reference evidence="8" key="1">
    <citation type="submission" date="2020-02" db="EMBL/GenBank/DDBJ databases">
        <authorList>
            <person name="Meier V. D."/>
        </authorList>
    </citation>
    <scope>NUCLEOTIDE SEQUENCE</scope>
    <source>
        <strain evidence="8">AVDCRST_MAG05</strain>
    </source>
</reference>
<evidence type="ECO:0000259" key="7">
    <source>
        <dbReference type="PROSITE" id="PS51379"/>
    </source>
</evidence>
<dbReference type="Pfam" id="PF02754">
    <property type="entry name" value="CCG"/>
    <property type="match status" value="2"/>
</dbReference>
<protein>
    <submittedName>
        <fullName evidence="8">Glycolate dehydrogenase, iron-sulfur subunit GlcF</fullName>
        <ecNumber evidence="8">1.1.99.14</ecNumber>
    </submittedName>
</protein>
<feature type="region of interest" description="Disordered" evidence="6">
    <location>
        <begin position="1"/>
        <end position="54"/>
    </location>
</feature>
<feature type="domain" description="4Fe-4S ferredoxin-type" evidence="7">
    <location>
        <begin position="136"/>
        <end position="159"/>
    </location>
</feature>
<keyword evidence="4" id="KW-0408">Iron</keyword>
<name>A0A6J4TN10_9ACTN</name>
<dbReference type="PROSITE" id="PS51379">
    <property type="entry name" value="4FE4S_FER_2"/>
    <property type="match status" value="2"/>
</dbReference>
<dbReference type="InterPro" id="IPR009051">
    <property type="entry name" value="Helical_ferredxn"/>
</dbReference>
<accession>A0A6J4TN10</accession>
<evidence type="ECO:0000256" key="1">
    <source>
        <dbReference type="ARBA" id="ARBA00022485"/>
    </source>
</evidence>
<evidence type="ECO:0000256" key="4">
    <source>
        <dbReference type="ARBA" id="ARBA00023004"/>
    </source>
</evidence>
<evidence type="ECO:0000256" key="5">
    <source>
        <dbReference type="ARBA" id="ARBA00023014"/>
    </source>
</evidence>
<dbReference type="GO" id="GO:0051539">
    <property type="term" value="F:4 iron, 4 sulfur cluster binding"/>
    <property type="evidence" value="ECO:0007669"/>
    <property type="project" value="UniProtKB-KW"/>
</dbReference>
<dbReference type="Pfam" id="PF13183">
    <property type="entry name" value="Fer4_8"/>
    <property type="match status" value="1"/>
</dbReference>
<dbReference type="EC" id="1.1.99.14" evidence="8"/>
<keyword evidence="2" id="KW-0479">Metal-binding</keyword>
<dbReference type="Gene3D" id="1.10.1060.10">
    <property type="entry name" value="Alpha-helical ferredoxin"/>
    <property type="match status" value="1"/>
</dbReference>
<keyword evidence="1" id="KW-0004">4Fe-4S</keyword>
<dbReference type="PANTHER" id="PTHR32479">
    <property type="entry name" value="GLYCOLATE OXIDASE IRON-SULFUR SUBUNIT"/>
    <property type="match status" value="1"/>
</dbReference>
<proteinExistence type="predicted"/>
<dbReference type="InterPro" id="IPR017900">
    <property type="entry name" value="4Fe4S_Fe_S_CS"/>
</dbReference>
<dbReference type="GO" id="GO:0046872">
    <property type="term" value="F:metal ion binding"/>
    <property type="evidence" value="ECO:0007669"/>
    <property type="project" value="UniProtKB-KW"/>
</dbReference>
<feature type="domain" description="4Fe-4S ferredoxin-type" evidence="7">
    <location>
        <begin position="85"/>
        <end position="115"/>
    </location>
</feature>
<dbReference type="AlphaFoldDB" id="A0A6J4TN10"/>